<dbReference type="EMBL" id="PSQE01000001">
    <property type="protein sequence ID" value="RHN78306.1"/>
    <property type="molecule type" value="Genomic_DNA"/>
</dbReference>
<reference evidence="2" key="1">
    <citation type="journal article" date="2018" name="Nat. Plants">
        <title>Whole-genome landscape of Medicago truncatula symbiotic genes.</title>
        <authorList>
            <person name="Pecrix Y."/>
            <person name="Gamas P."/>
            <person name="Carrere S."/>
        </authorList>
    </citation>
    <scope>NUCLEOTIDE SEQUENCE</scope>
    <source>
        <tissue evidence="2">Leaves</tissue>
    </source>
</reference>
<name>A0A396JJA7_MEDTR</name>
<keyword evidence="1" id="KW-0472">Membrane</keyword>
<evidence type="ECO:0000313" key="2">
    <source>
        <dbReference type="EMBL" id="RHN78306.1"/>
    </source>
</evidence>
<dbReference type="AlphaFoldDB" id="A0A396JJA7"/>
<comment type="caution">
    <text evidence="2">The sequence shown here is derived from an EMBL/GenBank/DDBJ whole genome shotgun (WGS) entry which is preliminary data.</text>
</comment>
<sequence length="43" mass="5175">MRIRSYKCLSSYIKILGFYYHFITIFMAFYASLPLATLYALFH</sequence>
<proteinExistence type="predicted"/>
<evidence type="ECO:0000256" key="1">
    <source>
        <dbReference type="SAM" id="Phobius"/>
    </source>
</evidence>
<protein>
    <recommendedName>
        <fullName evidence="3">Transmembrane protein</fullName>
    </recommendedName>
</protein>
<evidence type="ECO:0008006" key="3">
    <source>
        <dbReference type="Google" id="ProtNLM"/>
    </source>
</evidence>
<keyword evidence="1" id="KW-1133">Transmembrane helix</keyword>
<keyword evidence="1" id="KW-0812">Transmembrane</keyword>
<feature type="transmembrane region" description="Helical" evidence="1">
    <location>
        <begin position="20"/>
        <end position="42"/>
    </location>
</feature>
<dbReference type="Proteomes" id="UP000265566">
    <property type="component" value="Chromosome 1"/>
</dbReference>
<gene>
    <name evidence="2" type="ORF">MtrunA17_Chr1g0164051</name>
</gene>
<accession>A0A396JJA7</accession>
<dbReference type="Gramene" id="rna1844">
    <property type="protein sequence ID" value="RHN78306.1"/>
    <property type="gene ID" value="gene1844"/>
</dbReference>
<organism evidence="2">
    <name type="scientific">Medicago truncatula</name>
    <name type="common">Barrel medic</name>
    <name type="synonym">Medicago tribuloides</name>
    <dbReference type="NCBI Taxonomy" id="3880"/>
    <lineage>
        <taxon>Eukaryota</taxon>
        <taxon>Viridiplantae</taxon>
        <taxon>Streptophyta</taxon>
        <taxon>Embryophyta</taxon>
        <taxon>Tracheophyta</taxon>
        <taxon>Spermatophyta</taxon>
        <taxon>Magnoliopsida</taxon>
        <taxon>eudicotyledons</taxon>
        <taxon>Gunneridae</taxon>
        <taxon>Pentapetalae</taxon>
        <taxon>rosids</taxon>
        <taxon>fabids</taxon>
        <taxon>Fabales</taxon>
        <taxon>Fabaceae</taxon>
        <taxon>Papilionoideae</taxon>
        <taxon>50 kb inversion clade</taxon>
        <taxon>NPAAA clade</taxon>
        <taxon>Hologalegina</taxon>
        <taxon>IRL clade</taxon>
        <taxon>Trifolieae</taxon>
        <taxon>Medicago</taxon>
    </lineage>
</organism>